<organism evidence="1 2">
    <name type="scientific">Araneus ventricosus</name>
    <name type="common">Orbweaver spider</name>
    <name type="synonym">Epeira ventricosa</name>
    <dbReference type="NCBI Taxonomy" id="182803"/>
    <lineage>
        <taxon>Eukaryota</taxon>
        <taxon>Metazoa</taxon>
        <taxon>Ecdysozoa</taxon>
        <taxon>Arthropoda</taxon>
        <taxon>Chelicerata</taxon>
        <taxon>Arachnida</taxon>
        <taxon>Araneae</taxon>
        <taxon>Araneomorphae</taxon>
        <taxon>Entelegynae</taxon>
        <taxon>Araneoidea</taxon>
        <taxon>Araneidae</taxon>
        <taxon>Araneus</taxon>
    </lineage>
</organism>
<gene>
    <name evidence="1" type="ORF">AVEN_196099_1</name>
</gene>
<evidence type="ECO:0000313" key="2">
    <source>
        <dbReference type="Proteomes" id="UP000499080"/>
    </source>
</evidence>
<sequence length="128" mass="14947">MHKIPNACDPFLETDSNKGGCLGARQYCTYHPSPPRPAAPETVHIPRDGSSPNLLTFKIILHSSPREEVHTPTRVRYSDTRFHPFHWFHFPKNLLVNAKLERRNSEGKFENVWIFIHPVCFFIQRTRL</sequence>
<dbReference type="AlphaFoldDB" id="A0A4Y2WY41"/>
<protein>
    <submittedName>
        <fullName evidence="1">Uncharacterized protein</fullName>
    </submittedName>
</protein>
<keyword evidence="2" id="KW-1185">Reference proteome</keyword>
<proteinExistence type="predicted"/>
<reference evidence="1 2" key="1">
    <citation type="journal article" date="2019" name="Sci. Rep.">
        <title>Orb-weaving spider Araneus ventricosus genome elucidates the spidroin gene catalogue.</title>
        <authorList>
            <person name="Kono N."/>
            <person name="Nakamura H."/>
            <person name="Ohtoshi R."/>
            <person name="Moran D.A.P."/>
            <person name="Shinohara A."/>
            <person name="Yoshida Y."/>
            <person name="Fujiwara M."/>
            <person name="Mori M."/>
            <person name="Tomita M."/>
            <person name="Arakawa K."/>
        </authorList>
    </citation>
    <scope>NUCLEOTIDE SEQUENCE [LARGE SCALE GENOMIC DNA]</scope>
</reference>
<evidence type="ECO:0000313" key="1">
    <source>
        <dbReference type="EMBL" id="GBO40812.1"/>
    </source>
</evidence>
<comment type="caution">
    <text evidence="1">The sequence shown here is derived from an EMBL/GenBank/DDBJ whole genome shotgun (WGS) entry which is preliminary data.</text>
</comment>
<accession>A0A4Y2WY41</accession>
<name>A0A4Y2WY41_ARAVE</name>
<dbReference type="Proteomes" id="UP000499080">
    <property type="component" value="Unassembled WGS sequence"/>
</dbReference>
<dbReference type="EMBL" id="BGPR01066184">
    <property type="protein sequence ID" value="GBO40812.1"/>
    <property type="molecule type" value="Genomic_DNA"/>
</dbReference>